<sequence length="1055" mass="115606">MVQFLIGRPIFATVLALLMLLVGGISIFILPISLYPDIVPPQVQVTTTYTGADAQTVADTVTTPIEQQINGVKGQIYFSSDSTSNGLASIVATFDVGYDQDIAAVDIQNKVSTAQTALPPEVKQYGVTVKKTSTSMVCVVNLVSPDGRYDATFLDNYAQINVVDALKRIPGVSDVNPFGRKYAMRIWLDPDRMASQRISPSEVIQAVQQENRQAASGKIGAEPSPPGQRFEYPVRAKGRLSKPEEFEKIVVRRNDDGSIVYLSNVARVQLDSENYETAGWLNGKPAGTVPIYQLSNANALDIVAQVRRQMDRVARSFPEGLEYRIAYDTTLYVRENITEVWHTLVEAFLLVLIVVFIFLQGLRATVIPMIAIPVSLVATFAMMAAFGFSINTLTMCGLVLAIGLVVDDAIIVVENIEKFLERKMSPLEATRAAMAEITAPIVTIALVLGAVFIPVAFVPGLTGRLYNQFALTIVFSFLFSAFNSLTFTPAMARIFLREKHGETKFPPFRWFNRGMKWIEDSYDSFLDFGAHHWWTIVVPSLALLALTGWLIVERPKAFIPTEDQGYLIVALQTPDGTTRGPTSRAAQQVSKIAGELEGVRDVLLLDGYNAVTAINQANTATAFVILEEWEHRKTPGLRAAGLSRELQRRLSEQVRDGRVAVLQPPPIQGLSSTGGFDFMIEDRDGQGAVATAGVAERFMEAARERPEIAGVFTSFSARVPQLEFDIDRVKARRLDVTVSDVFGVLQTNLGAYYVNDFNLYGKTWKVIVQAEAGDRHKPEDIARLFVLNQKGDKVPLSALGQVRYTLGPIDVPHYNLYTAARITGQPAGGYSSGQAVAAMEEVAAQVLPEGFDYEWTGTTFQEQKTGNMATYIFTLSIVCVFLFMSALYESWIRPIVIILTVPLATFGAMVGLWMLDMPLDVFGQIGLVMLIGLETKNAILIVEFGAELIEKHGMSIIDAAKEASRQRLRPILMTSFAFVFGVLPMARATGAGAYSRNSLGVVIAFGIAVSTVLGRFVIPIYFVLGERLRARGRPPAAPGPAPAREAENDLAVAGR</sequence>
<dbReference type="OrthoDB" id="8270at2"/>
<evidence type="ECO:0000256" key="6">
    <source>
        <dbReference type="ARBA" id="ARBA00022692"/>
    </source>
</evidence>
<dbReference type="Pfam" id="PF00873">
    <property type="entry name" value="ACR_tran"/>
    <property type="match status" value="1"/>
</dbReference>
<keyword evidence="6 10" id="KW-0812">Transmembrane</keyword>
<evidence type="ECO:0000256" key="1">
    <source>
        <dbReference type="ARBA" id="ARBA00004429"/>
    </source>
</evidence>
<feature type="transmembrane region" description="Helical" evidence="10">
    <location>
        <begin position="533"/>
        <end position="552"/>
    </location>
</feature>
<evidence type="ECO:0000313" key="12">
    <source>
        <dbReference type="Proteomes" id="UP000324233"/>
    </source>
</evidence>
<dbReference type="GO" id="GO:0005886">
    <property type="term" value="C:plasma membrane"/>
    <property type="evidence" value="ECO:0007669"/>
    <property type="project" value="UniProtKB-SubCell"/>
</dbReference>
<proteinExistence type="inferred from homology"/>
<feature type="transmembrane region" description="Helical" evidence="10">
    <location>
        <begin position="392"/>
        <end position="413"/>
    </location>
</feature>
<dbReference type="SUPFAM" id="SSF82693">
    <property type="entry name" value="Multidrug efflux transporter AcrB pore domain, PN1, PN2, PC1 and PC2 subdomains"/>
    <property type="match status" value="4"/>
</dbReference>
<comment type="similarity">
    <text evidence="2">Belongs to the resistance-nodulation-cell division (RND) (TC 2.A.6) family.</text>
</comment>
<dbReference type="RefSeq" id="WP_148595948.1">
    <property type="nucleotide sequence ID" value="NZ_CP042997.1"/>
</dbReference>
<dbReference type="Gene3D" id="1.20.1640.10">
    <property type="entry name" value="Multidrug efflux transporter AcrB transmembrane domain"/>
    <property type="match status" value="2"/>
</dbReference>
<keyword evidence="5" id="KW-0997">Cell inner membrane</keyword>
<evidence type="ECO:0000256" key="4">
    <source>
        <dbReference type="ARBA" id="ARBA00022475"/>
    </source>
</evidence>
<feature type="transmembrane region" description="Helical" evidence="10">
    <location>
        <begin position="868"/>
        <end position="888"/>
    </location>
</feature>
<keyword evidence="4" id="KW-1003">Cell membrane</keyword>
<name>A0A5B9W6R4_9BACT</name>
<dbReference type="Gene3D" id="3.30.70.1440">
    <property type="entry name" value="Multidrug efflux transporter AcrB pore domain"/>
    <property type="match status" value="1"/>
</dbReference>
<dbReference type="FunFam" id="3.30.70.1430:FF:000001">
    <property type="entry name" value="Efflux pump membrane transporter"/>
    <property type="match status" value="1"/>
</dbReference>
<feature type="transmembrane region" description="Helical" evidence="10">
    <location>
        <begin position="434"/>
        <end position="457"/>
    </location>
</feature>
<evidence type="ECO:0000256" key="7">
    <source>
        <dbReference type="ARBA" id="ARBA00022989"/>
    </source>
</evidence>
<reference evidence="11 12" key="1">
    <citation type="submission" date="2019-08" db="EMBL/GenBank/DDBJ databases">
        <title>Deep-cultivation of Planctomycetes and their phenomic and genomic characterization uncovers novel biology.</title>
        <authorList>
            <person name="Wiegand S."/>
            <person name="Jogler M."/>
            <person name="Boedeker C."/>
            <person name="Pinto D."/>
            <person name="Vollmers J."/>
            <person name="Rivas-Marin E."/>
            <person name="Kohn T."/>
            <person name="Peeters S.H."/>
            <person name="Heuer A."/>
            <person name="Rast P."/>
            <person name="Oberbeckmann S."/>
            <person name="Bunk B."/>
            <person name="Jeske O."/>
            <person name="Meyerdierks A."/>
            <person name="Storesund J.E."/>
            <person name="Kallscheuer N."/>
            <person name="Luecker S."/>
            <person name="Lage O.M."/>
            <person name="Pohl T."/>
            <person name="Merkel B.J."/>
            <person name="Hornburger P."/>
            <person name="Mueller R.-W."/>
            <person name="Bruemmer F."/>
            <person name="Labrenz M."/>
            <person name="Spormann A.M."/>
            <person name="Op den Camp H."/>
            <person name="Overmann J."/>
            <person name="Amann R."/>
            <person name="Jetten M.S.M."/>
            <person name="Mascher T."/>
            <person name="Medema M.H."/>
            <person name="Devos D.P."/>
            <person name="Kaster A.-K."/>
            <person name="Ovreas L."/>
            <person name="Rohde M."/>
            <person name="Galperin M.Y."/>
            <person name="Jogler C."/>
        </authorList>
    </citation>
    <scope>NUCLEOTIDE SEQUENCE [LARGE SCALE GENOMIC DNA]</scope>
    <source>
        <strain evidence="11 12">OJF2</strain>
    </source>
</reference>
<keyword evidence="8 10" id="KW-0472">Membrane</keyword>
<keyword evidence="7 10" id="KW-1133">Transmembrane helix</keyword>
<dbReference type="FunFam" id="1.20.1640.10:FF:000001">
    <property type="entry name" value="Efflux pump membrane transporter"/>
    <property type="match status" value="1"/>
</dbReference>
<dbReference type="GO" id="GO:0009636">
    <property type="term" value="P:response to toxic substance"/>
    <property type="evidence" value="ECO:0007669"/>
    <property type="project" value="UniProtKB-ARBA"/>
</dbReference>
<dbReference type="GO" id="GO:0015562">
    <property type="term" value="F:efflux transmembrane transporter activity"/>
    <property type="evidence" value="ECO:0007669"/>
    <property type="project" value="InterPro"/>
</dbReference>
<evidence type="ECO:0000256" key="8">
    <source>
        <dbReference type="ARBA" id="ARBA00023136"/>
    </source>
</evidence>
<feature type="transmembrane region" description="Helical" evidence="10">
    <location>
        <begin position="340"/>
        <end position="359"/>
    </location>
</feature>
<dbReference type="PRINTS" id="PR00702">
    <property type="entry name" value="ACRIFLAVINRP"/>
</dbReference>
<feature type="transmembrane region" description="Helical" evidence="10">
    <location>
        <begin position="967"/>
        <end position="986"/>
    </location>
</feature>
<dbReference type="SUPFAM" id="SSF82714">
    <property type="entry name" value="Multidrug efflux transporter AcrB TolC docking domain, DN and DC subdomains"/>
    <property type="match status" value="2"/>
</dbReference>
<dbReference type="Proteomes" id="UP000324233">
    <property type="component" value="Chromosome"/>
</dbReference>
<keyword evidence="12" id="KW-1185">Reference proteome</keyword>
<dbReference type="KEGG" id="agv:OJF2_47980"/>
<evidence type="ECO:0000256" key="9">
    <source>
        <dbReference type="SAM" id="MobiDB-lite"/>
    </source>
</evidence>
<evidence type="ECO:0000256" key="10">
    <source>
        <dbReference type="SAM" id="Phobius"/>
    </source>
</evidence>
<dbReference type="PANTHER" id="PTHR32063:SF11">
    <property type="entry name" value="CATION OR DRUG EFFLUX SYSTEM PROTEIN"/>
    <property type="match status" value="1"/>
</dbReference>
<dbReference type="NCBIfam" id="NF000282">
    <property type="entry name" value="RND_permease_1"/>
    <property type="match status" value="1"/>
</dbReference>
<protein>
    <submittedName>
        <fullName evidence="11">Efflux pump membrane transporter BepE</fullName>
    </submittedName>
</protein>
<feature type="transmembrane region" description="Helical" evidence="10">
    <location>
        <begin position="12"/>
        <end position="35"/>
    </location>
</feature>
<gene>
    <name evidence="11" type="primary">bepE_5</name>
    <name evidence="11" type="ORF">OJF2_47980</name>
</gene>
<dbReference type="GO" id="GO:0042910">
    <property type="term" value="F:xenobiotic transmembrane transporter activity"/>
    <property type="evidence" value="ECO:0007669"/>
    <property type="project" value="TreeGrafter"/>
</dbReference>
<dbReference type="SUPFAM" id="SSF82866">
    <property type="entry name" value="Multidrug efflux transporter AcrB transmembrane domain"/>
    <property type="match status" value="2"/>
</dbReference>
<dbReference type="AlphaFoldDB" id="A0A5B9W6R4"/>
<dbReference type="EMBL" id="CP042997">
    <property type="protein sequence ID" value="QEH36238.1"/>
    <property type="molecule type" value="Genomic_DNA"/>
</dbReference>
<evidence type="ECO:0000313" key="11">
    <source>
        <dbReference type="EMBL" id="QEH36238.1"/>
    </source>
</evidence>
<feature type="transmembrane region" description="Helical" evidence="10">
    <location>
        <begin position="469"/>
        <end position="496"/>
    </location>
</feature>
<feature type="transmembrane region" description="Helical" evidence="10">
    <location>
        <begin position="895"/>
        <end position="915"/>
    </location>
</feature>
<dbReference type="Gene3D" id="3.30.2090.10">
    <property type="entry name" value="Multidrug efflux transporter AcrB TolC docking domain, DN and DC subdomains"/>
    <property type="match status" value="2"/>
</dbReference>
<dbReference type="PANTHER" id="PTHR32063">
    <property type="match status" value="1"/>
</dbReference>
<organism evidence="11 12">
    <name type="scientific">Aquisphaera giovannonii</name>
    <dbReference type="NCBI Taxonomy" id="406548"/>
    <lineage>
        <taxon>Bacteria</taxon>
        <taxon>Pseudomonadati</taxon>
        <taxon>Planctomycetota</taxon>
        <taxon>Planctomycetia</taxon>
        <taxon>Isosphaerales</taxon>
        <taxon>Isosphaeraceae</taxon>
        <taxon>Aquisphaera</taxon>
    </lineage>
</organism>
<dbReference type="InterPro" id="IPR004764">
    <property type="entry name" value="MdtF-like"/>
</dbReference>
<keyword evidence="3" id="KW-0813">Transport</keyword>
<evidence type="ECO:0000256" key="5">
    <source>
        <dbReference type="ARBA" id="ARBA00022519"/>
    </source>
</evidence>
<feature type="transmembrane region" description="Helical" evidence="10">
    <location>
        <begin position="998"/>
        <end position="1024"/>
    </location>
</feature>
<evidence type="ECO:0000256" key="2">
    <source>
        <dbReference type="ARBA" id="ARBA00010942"/>
    </source>
</evidence>
<comment type="subcellular location">
    <subcellularLocation>
        <location evidence="1">Cell inner membrane</location>
        <topology evidence="1">Multi-pass membrane protein</topology>
    </subcellularLocation>
</comment>
<dbReference type="Gene3D" id="3.30.70.1320">
    <property type="entry name" value="Multidrug efflux transporter AcrB pore domain like"/>
    <property type="match status" value="1"/>
</dbReference>
<dbReference type="Gene3D" id="3.30.70.1430">
    <property type="entry name" value="Multidrug efflux transporter AcrB pore domain"/>
    <property type="match status" value="2"/>
</dbReference>
<dbReference type="InterPro" id="IPR001036">
    <property type="entry name" value="Acrflvin-R"/>
</dbReference>
<dbReference type="NCBIfam" id="TIGR00915">
    <property type="entry name" value="2A0602"/>
    <property type="match status" value="1"/>
</dbReference>
<dbReference type="InterPro" id="IPR027463">
    <property type="entry name" value="AcrB_DN_DC_subdom"/>
</dbReference>
<evidence type="ECO:0000256" key="3">
    <source>
        <dbReference type="ARBA" id="ARBA00022448"/>
    </source>
</evidence>
<feature type="region of interest" description="Disordered" evidence="9">
    <location>
        <begin position="1032"/>
        <end position="1055"/>
    </location>
</feature>
<feature type="region of interest" description="Disordered" evidence="9">
    <location>
        <begin position="212"/>
        <end position="231"/>
    </location>
</feature>
<feature type="transmembrane region" description="Helical" evidence="10">
    <location>
        <begin position="366"/>
        <end position="386"/>
    </location>
</feature>
<accession>A0A5B9W6R4</accession>